<dbReference type="InterPro" id="IPR036390">
    <property type="entry name" value="WH_DNA-bd_sf"/>
</dbReference>
<dbReference type="Gene3D" id="1.20.1310.10">
    <property type="entry name" value="Cullin Repeats"/>
    <property type="match status" value="1"/>
</dbReference>
<comment type="caution">
    <text evidence="6">The sequence shown here is derived from an EMBL/GenBank/DDBJ whole genome shotgun (WGS) entry which is preliminary data.</text>
</comment>
<evidence type="ECO:0000256" key="4">
    <source>
        <dbReference type="SAM" id="MobiDB-lite"/>
    </source>
</evidence>
<dbReference type="InterPro" id="IPR016159">
    <property type="entry name" value="Cullin_repeat-like_dom_sf"/>
</dbReference>
<dbReference type="Pfam" id="PF26557">
    <property type="entry name" value="Cullin_AB"/>
    <property type="match status" value="1"/>
</dbReference>
<feature type="compositionally biased region" description="Low complexity" evidence="4">
    <location>
        <begin position="295"/>
        <end position="319"/>
    </location>
</feature>
<feature type="region of interest" description="Disordered" evidence="4">
    <location>
        <begin position="107"/>
        <end position="146"/>
    </location>
</feature>
<dbReference type="SUPFAM" id="SSF75632">
    <property type="entry name" value="Cullin homology domain"/>
    <property type="match status" value="1"/>
</dbReference>
<dbReference type="SMART" id="SM00884">
    <property type="entry name" value="Cullin_Nedd8"/>
    <property type="match status" value="1"/>
</dbReference>
<protein>
    <recommendedName>
        <fullName evidence="5">Cullin family profile domain-containing protein</fullName>
    </recommendedName>
</protein>
<feature type="region of interest" description="Disordered" evidence="4">
    <location>
        <begin position="539"/>
        <end position="622"/>
    </location>
</feature>
<dbReference type="SUPFAM" id="SSF46785">
    <property type="entry name" value="Winged helix' DNA-binding domain"/>
    <property type="match status" value="1"/>
</dbReference>
<name>A0A0M9FXC6_LEPPY</name>
<feature type="compositionally biased region" description="Gly residues" evidence="4">
    <location>
        <begin position="1107"/>
        <end position="1116"/>
    </location>
</feature>
<dbReference type="GeneID" id="26907056"/>
<dbReference type="PANTHER" id="PTHR11932">
    <property type="entry name" value="CULLIN"/>
    <property type="match status" value="1"/>
</dbReference>
<feature type="compositionally biased region" description="Low complexity" evidence="4">
    <location>
        <begin position="1090"/>
        <end position="1106"/>
    </location>
</feature>
<dbReference type="OrthoDB" id="27073at2759"/>
<dbReference type="Pfam" id="PF00888">
    <property type="entry name" value="Cullin"/>
    <property type="match status" value="1"/>
</dbReference>
<dbReference type="InterPro" id="IPR036388">
    <property type="entry name" value="WH-like_DNA-bd_sf"/>
</dbReference>
<sequence>MYGSAERPPSPAALPQSDLSLLAQRHYNSPLYSVQRSSVPIATVPVSSAGAACLTGVPAVGSSRPLLASPTQNLFSDGFAGITTPLLLSRSIRESTLHRVEGGLSRTASNYAPSVDDTDDVHGSATPMEMTDIPQRDASSGSAGAGNASISLPVTAVHPQLPSTSSAAASSSGASGEATTMNFESLWTNIDRYLFAVYTTLQTGDESALRPLRTPRHRMGWYTVIYNACSGSPAKSRELYTRLALLLLHLLESHVLFPILQNVDHSRIQFLTGTEDSIVDEVASASVRLGGSGGVCSTQQQQHQQHHQQVQAQQSASGSGNSGGSFGGWGRFRSIATGGGGGGGGGSARARQSKDMSRNSSFNGSVAGHHQGNAAANTGNNSSFGFMRRLFQSSHRAASPVVSGPHEDVDEERGVVELCRQASSPALPLTPAPTSVAQLLRGRTGWSSTSRPSTPLQTSVGTSSDNAGAAAVTRHHSSVASAPNELHSAFEGFDSTVRSNSGSGLMAPPPPPAPQSFHSASSPAVTVARVTGLRIQTNLSAGTTAATPSNMSVSRSPLPGSSQSPPVSPPVLSRQSTVRSTVSTASSTRSLSATTDTRTATSTAPPSAISSHHTRVASKTGRVLVNDEEEVLCEANTVAAARRPPKRSRPLPLKAHGGVEVAAAAATSKLAKSSPVPPQPPASGYASARTHTSDDAGDGDSLHTMNSSLSSPPSSHGAEHSEGEGSRTLTGGSASGPRRDHRRRRRGGGGGGGHRGGPPPAHQVAGPPNVADDETEDSTAVPSANFVSPSSASLASAEDVGSPFLSMEPSNETYVGPAELEEGAAATAATTVPSPAQQQQPAAAAAAVTASSGGCTTASLPMKRGGSASAPASPTFAAGVSSGGPSPASLPRQASSSSGHGWCNTGRETAVPLRQSSSPRALSPPHTLPHCSGDAAGSNVYGARRFSLCYTFIQEWQTFLIFRGVVLSCFRYLDQYYTRRYGMDTITLMCFKVFYVTVYEPLHPLLVLELRYLTQYVREVFETTGQIAWEQMELIQATYNIMAELVVLVQSTSSYMVAQQQQQPKPISWGVGGATVTNTTSSNAAAAALTSHALVETSRSRTNSRGRGVGAGGGGTDSSASSVGSTPRLDSLEMQSRAPSTTSPTAATTAAAADRLNDSRYHVSRRRRLLSLFSSKRQHGEASAAKEEPRSTPLQTTSPGDSVEAAGHPSAFENRRPSVSCVARSVNSEGGGGGLSVADKALDGEDTARVLDSPSSAGASPLSSPGVSMVVVDLRGTVELRDRLEGHTAAHNLTTQALKQWEGLAADRRLRNGTIVKETAKPLAVMVMEDMGNEYVAGIYSFYRCASDAHRRTEDGRHHYVEWAVAVKELETHVWRRVQLPFLHTALRSALNEVLVVEQHRNILLDRQFGLRALLDEWSSSVKRNDLALAPQVSGGVSGGGGVSAALLGPVAGNTSSFLTPSPSTSHSLVKEASEFLEASMQVGRRSAEQHFISAFPRHPPPRLLPSDRQSRGNPSQAPLATAWVEDTTAAAPHREENSSWRWERVSSASAVISSATAAASAASAGLSALGRGSSELLVERVGARVGGGDISEPTTPQSATHHDPVTGSPTTTPTPTTGETAAEAAAAKATRAGGDLVGTSPEVVQTHGQSMGDQSALGAASAPPAVAALQVLYSLFSDVTVDECFVLMAAVFITKFIRDAADLFEDYVDKTTAVSAGPLSPQPPVGPAAAAAAVANAGVQLATALVDLIDRYTELVETTFQSQPLLRQAVEDAVEEVMCPTRWTKKGSLRAAQHRAQEMLMAAAAAAATSASTNEDGATTSPATPTPDLPSVLLSRDARHATLPLVSLATRHPQAVQRLQLSVLLARYADAFLTQERGGGRVVSGDIFKRLRLIGRLVSLLEDKDTFLEHYRLCLARRLLGTSGSAAPPSTTVAAAGRELEPATPPSSSSSGLLNLEAERQLVSCLQSYLGATGTHAFEAMLRDYEGTQRTRDLFEQEPAFAALSAPIHVQLITSAQWPMYTMPPLTPHVSLQQGMDVFRGYYATIHPSRTLLWVFSLGTATLTAEMASGAKKQIVASTLLSTLLLVVSDAYNARPGCAGSITGAQIARRVGMPFHALRTHLHLLSQHRAFNLLRYIPANAAAKAVKDVSASAAAMTENDSFTLNPTYTHKLRKIRLPLPKTRLTGLPSSEAAADRAMPSATEGADAAAAAAGGGRVTPALESEDAVVHRHVNASRRLLLDTALVRVLKSRRVVLFEDLFQTVVTQLSRQFVPTRRDVKAQLEGLVDRDYVRRSADDPNEFVYVS</sequence>
<dbReference type="Pfam" id="PF10557">
    <property type="entry name" value="Cullin_Nedd8"/>
    <property type="match status" value="1"/>
</dbReference>
<feature type="region of interest" description="Disordered" evidence="4">
    <location>
        <begin position="1090"/>
        <end position="1159"/>
    </location>
</feature>
<evidence type="ECO:0000313" key="7">
    <source>
        <dbReference type="Proteomes" id="UP000037923"/>
    </source>
</evidence>
<feature type="region of interest" description="Disordered" evidence="4">
    <location>
        <begin position="1494"/>
        <end position="1518"/>
    </location>
</feature>
<feature type="region of interest" description="Disordered" evidence="4">
    <location>
        <begin position="293"/>
        <end position="323"/>
    </location>
</feature>
<evidence type="ECO:0000256" key="3">
    <source>
        <dbReference type="RuleBase" id="RU003829"/>
    </source>
</evidence>
<dbReference type="OMA" id="CFRYLDQ"/>
<keyword evidence="7" id="KW-1185">Reference proteome</keyword>
<dbReference type="InterPro" id="IPR036317">
    <property type="entry name" value="Cullin_homology_sf"/>
</dbReference>
<dbReference type="SMART" id="SM00182">
    <property type="entry name" value="CULLIN"/>
    <property type="match status" value="1"/>
</dbReference>
<organism evidence="6 7">
    <name type="scientific">Leptomonas pyrrhocoris</name>
    <name type="common">Firebug parasite</name>
    <dbReference type="NCBI Taxonomy" id="157538"/>
    <lineage>
        <taxon>Eukaryota</taxon>
        <taxon>Discoba</taxon>
        <taxon>Euglenozoa</taxon>
        <taxon>Kinetoplastea</taxon>
        <taxon>Metakinetoplastina</taxon>
        <taxon>Trypanosomatida</taxon>
        <taxon>Trypanosomatidae</taxon>
        <taxon>Leishmaniinae</taxon>
        <taxon>Leptomonas</taxon>
    </lineage>
</organism>
<feature type="compositionally biased region" description="Low complexity" evidence="4">
    <location>
        <begin position="1138"/>
        <end position="1153"/>
    </location>
</feature>
<dbReference type="SUPFAM" id="SSF74788">
    <property type="entry name" value="Cullin repeat-like"/>
    <property type="match status" value="1"/>
</dbReference>
<feature type="compositionally biased region" description="Low complexity" evidence="4">
    <location>
        <begin position="552"/>
        <end position="611"/>
    </location>
</feature>
<dbReference type="InterPro" id="IPR019559">
    <property type="entry name" value="Cullin_neddylation_domain"/>
</dbReference>
<accession>A0A0M9FXC6</accession>
<feature type="compositionally biased region" description="Polar residues" evidence="4">
    <location>
        <begin position="445"/>
        <end position="466"/>
    </location>
</feature>
<feature type="region of interest" description="Disordered" evidence="4">
    <location>
        <begin position="862"/>
        <end position="901"/>
    </location>
</feature>
<dbReference type="EMBL" id="LGTL01000015">
    <property type="protein sequence ID" value="KPA78015.1"/>
    <property type="molecule type" value="Genomic_DNA"/>
</dbReference>
<dbReference type="PROSITE" id="PS50069">
    <property type="entry name" value="CULLIN_2"/>
    <property type="match status" value="1"/>
</dbReference>
<feature type="region of interest" description="Disordered" evidence="4">
    <location>
        <begin position="443"/>
        <end position="482"/>
    </location>
</feature>
<feature type="region of interest" description="Disordered" evidence="4">
    <location>
        <begin position="494"/>
        <end position="522"/>
    </location>
</feature>
<dbReference type="GO" id="GO:0006511">
    <property type="term" value="P:ubiquitin-dependent protein catabolic process"/>
    <property type="evidence" value="ECO:0007669"/>
    <property type="project" value="InterPro"/>
</dbReference>
<feature type="compositionally biased region" description="Low complexity" evidence="4">
    <location>
        <begin position="1610"/>
        <end position="1635"/>
    </location>
</feature>
<dbReference type="VEuPathDB" id="TriTrypDB:LpyrH10_15_1800"/>
<dbReference type="InterPro" id="IPR045093">
    <property type="entry name" value="Cullin"/>
</dbReference>
<feature type="region of interest" description="Disordered" evidence="4">
    <location>
        <begin position="1586"/>
        <end position="1637"/>
    </location>
</feature>
<feature type="compositionally biased region" description="Low complexity" evidence="4">
    <location>
        <begin position="862"/>
        <end position="891"/>
    </location>
</feature>
<dbReference type="InterPro" id="IPR001373">
    <property type="entry name" value="Cullin_N"/>
</dbReference>
<feature type="compositionally biased region" description="Low complexity" evidence="4">
    <location>
        <begin position="1117"/>
        <end position="1126"/>
    </location>
</feature>
<feature type="region of interest" description="Disordered" evidence="4">
    <location>
        <begin position="2187"/>
        <end position="2210"/>
    </location>
</feature>
<dbReference type="InterPro" id="IPR059120">
    <property type="entry name" value="Cullin-like_AB"/>
</dbReference>
<dbReference type="Gene3D" id="3.30.230.130">
    <property type="entry name" value="Cullin, Chain C, Domain 2"/>
    <property type="match status" value="1"/>
</dbReference>
<dbReference type="Proteomes" id="UP000037923">
    <property type="component" value="Unassembled WGS sequence"/>
</dbReference>
<feature type="domain" description="Cullin family profile" evidence="5">
    <location>
        <begin position="1861"/>
        <end position="2127"/>
    </location>
</feature>
<evidence type="ECO:0000256" key="1">
    <source>
        <dbReference type="ARBA" id="ARBA00006019"/>
    </source>
</evidence>
<feature type="compositionally biased region" description="Polar residues" evidence="4">
    <location>
        <begin position="778"/>
        <end position="794"/>
    </location>
</feature>
<feature type="compositionally biased region" description="Polar residues" evidence="4">
    <location>
        <begin position="1815"/>
        <end position="1824"/>
    </location>
</feature>
<feature type="compositionally biased region" description="Low complexity" evidence="4">
    <location>
        <begin position="367"/>
        <end position="380"/>
    </location>
</feature>
<evidence type="ECO:0000256" key="2">
    <source>
        <dbReference type="PROSITE-ProRule" id="PRU00330"/>
    </source>
</evidence>
<dbReference type="Gene3D" id="1.10.10.10">
    <property type="entry name" value="Winged helix-like DNA-binding domain superfamily/Winged helix DNA-binding domain"/>
    <property type="match status" value="1"/>
</dbReference>
<feature type="region of interest" description="Disordered" evidence="4">
    <location>
        <begin position="666"/>
        <end position="845"/>
    </location>
</feature>
<reference evidence="6 7" key="1">
    <citation type="submission" date="2015-07" db="EMBL/GenBank/DDBJ databases">
        <title>High-quality genome of monoxenous trypanosomatid Leptomonas pyrrhocoris.</title>
        <authorList>
            <person name="Flegontov P."/>
            <person name="Butenko A."/>
            <person name="Firsov S."/>
            <person name="Vlcek C."/>
            <person name="Logacheva M.D."/>
            <person name="Field M."/>
            <person name="Filatov D."/>
            <person name="Flegontova O."/>
            <person name="Gerasimov E."/>
            <person name="Jackson A.P."/>
            <person name="Kelly S."/>
            <person name="Opperdoes F."/>
            <person name="O'Reilly A."/>
            <person name="Votypka J."/>
            <person name="Yurchenko V."/>
            <person name="Lukes J."/>
        </authorList>
    </citation>
    <scope>NUCLEOTIDE SEQUENCE [LARGE SCALE GENOMIC DNA]</scope>
    <source>
        <strain evidence="6">H10</strain>
    </source>
</reference>
<feature type="compositionally biased region" description="Low complexity" evidence="4">
    <location>
        <begin position="815"/>
        <end position="845"/>
    </location>
</feature>
<proteinExistence type="inferred from homology"/>
<evidence type="ECO:0000313" key="6">
    <source>
        <dbReference type="EMBL" id="KPA78015.1"/>
    </source>
</evidence>
<feature type="region of interest" description="Disordered" evidence="4">
    <location>
        <begin position="1172"/>
        <end position="1218"/>
    </location>
</feature>
<comment type="similarity">
    <text evidence="1 2 3">Belongs to the cullin family.</text>
</comment>
<feature type="compositionally biased region" description="Basic and acidic residues" evidence="4">
    <location>
        <begin position="1178"/>
        <end position="1190"/>
    </location>
</feature>
<dbReference type="InterPro" id="IPR016158">
    <property type="entry name" value="Cullin_homology"/>
</dbReference>
<gene>
    <name evidence="6" type="ORF">ABB37_06770</name>
</gene>
<feature type="region of interest" description="Disordered" evidence="4">
    <location>
        <begin position="337"/>
        <end position="380"/>
    </location>
</feature>
<feature type="compositionally biased region" description="Gly residues" evidence="4">
    <location>
        <begin position="337"/>
        <end position="347"/>
    </location>
</feature>
<dbReference type="GO" id="GO:0031625">
    <property type="term" value="F:ubiquitin protein ligase binding"/>
    <property type="evidence" value="ECO:0007669"/>
    <property type="project" value="InterPro"/>
</dbReference>
<feature type="region of interest" description="Disordered" evidence="4">
    <location>
        <begin position="1808"/>
        <end position="1829"/>
    </location>
</feature>
<dbReference type="RefSeq" id="XP_015656454.1">
    <property type="nucleotide sequence ID" value="XM_015805161.1"/>
</dbReference>
<feature type="compositionally biased region" description="Polar residues" evidence="4">
    <location>
        <begin position="539"/>
        <end position="551"/>
    </location>
</feature>
<evidence type="ECO:0000259" key="5">
    <source>
        <dbReference type="PROSITE" id="PS50069"/>
    </source>
</evidence>